<dbReference type="AlphaFoldDB" id="A0A974S1E6"/>
<dbReference type="EMBL" id="CP068053">
    <property type="protein sequence ID" value="QQT01408.1"/>
    <property type="molecule type" value="Genomic_DNA"/>
</dbReference>
<reference evidence="1 2" key="1">
    <citation type="submission" date="2021-01" db="EMBL/GenBank/DDBJ databases">
        <title>FDA dAtabase for Regulatory Grade micrObial Sequences (FDA-ARGOS): Supporting development and validation of Infectious Disease Dx tests.</title>
        <authorList>
            <person name="Nelson B."/>
            <person name="Plummer A."/>
            <person name="Tallon L."/>
            <person name="Sadzewicz L."/>
            <person name="Zhao X."/>
            <person name="Boylan J."/>
            <person name="Ott S."/>
            <person name="Bowen H."/>
            <person name="Vavikolanu K."/>
            <person name="Mehta A."/>
            <person name="Aluvathingal J."/>
            <person name="Nadendla S."/>
            <person name="Myers T."/>
            <person name="Yan Y."/>
            <person name="Sichtig H."/>
        </authorList>
    </citation>
    <scope>NUCLEOTIDE SEQUENCE [LARGE SCALE GENOMIC DNA]</scope>
    <source>
        <strain evidence="1 2">FDAARGOS_1161</strain>
    </source>
</reference>
<dbReference type="RefSeq" id="WP_040375426.1">
    <property type="nucleotide sequence ID" value="NZ_CP068053.1"/>
</dbReference>
<evidence type="ECO:0000313" key="2">
    <source>
        <dbReference type="Proteomes" id="UP000595254"/>
    </source>
</evidence>
<evidence type="ECO:0000313" key="1">
    <source>
        <dbReference type="EMBL" id="QQT01408.1"/>
    </source>
</evidence>
<proteinExistence type="predicted"/>
<dbReference type="KEGG" id="ppsr:I6J18_05945"/>
<dbReference type="InterPro" id="IPR020108">
    <property type="entry name" value="Spore_coat_CotD"/>
</dbReference>
<dbReference type="Pfam" id="PF11122">
    <property type="entry name" value="Spore-coat_CotD"/>
    <property type="match status" value="1"/>
</dbReference>
<dbReference type="Proteomes" id="UP000595254">
    <property type="component" value="Chromosome"/>
</dbReference>
<organism evidence="1 2">
    <name type="scientific">Peribacillus psychrosaccharolyticus</name>
    <name type="common">Bacillus psychrosaccharolyticus</name>
    <dbReference type="NCBI Taxonomy" id="1407"/>
    <lineage>
        <taxon>Bacteria</taxon>
        <taxon>Bacillati</taxon>
        <taxon>Bacillota</taxon>
        <taxon>Bacilli</taxon>
        <taxon>Bacillales</taxon>
        <taxon>Bacillaceae</taxon>
        <taxon>Peribacillus</taxon>
    </lineage>
</organism>
<accession>A0A974S1E6</accession>
<protein>
    <recommendedName>
        <fullName evidence="3">Inner spore coat protein D</fullName>
    </recommendedName>
</protein>
<sequence>MGRNGNNNHSRGNCYNGQNEEVIVNPSQTVLNTTTNQRVVRNIHPTEIVNVNRTIIRNENYYPVTERTVEETVVENYDCGNNVNNSSNCRPFWNR</sequence>
<gene>
    <name evidence="1" type="ORF">I6J18_05945</name>
</gene>
<evidence type="ECO:0008006" key="3">
    <source>
        <dbReference type="Google" id="ProtNLM"/>
    </source>
</evidence>
<keyword evidence="2" id="KW-1185">Reference proteome</keyword>
<name>A0A974S1E6_PERPY</name>